<dbReference type="Proteomes" id="UP000816034">
    <property type="component" value="Unassembled WGS sequence"/>
</dbReference>
<gene>
    <name evidence="1" type="ORF">C9374_004981</name>
</gene>
<comment type="caution">
    <text evidence="1">The sequence shown here is derived from an EMBL/GenBank/DDBJ whole genome shotgun (WGS) entry which is preliminary data.</text>
</comment>
<evidence type="ECO:0000313" key="2">
    <source>
        <dbReference type="Proteomes" id="UP000816034"/>
    </source>
</evidence>
<dbReference type="EMBL" id="PYSW02000022">
    <property type="protein sequence ID" value="KAG2383014.1"/>
    <property type="molecule type" value="Genomic_DNA"/>
</dbReference>
<name>A0AA88KIN5_NAELO</name>
<dbReference type="RefSeq" id="XP_044548693.1">
    <property type="nucleotide sequence ID" value="XM_044694680.1"/>
</dbReference>
<dbReference type="GeneID" id="68097436"/>
<reference evidence="1 2" key="1">
    <citation type="journal article" date="2018" name="BMC Genomics">
        <title>The genome of Naegleria lovaniensis, the basis for a comparative approach to unravel pathogenicity factors of the human pathogenic amoeba N. fowleri.</title>
        <authorList>
            <person name="Liechti N."/>
            <person name="Schurch N."/>
            <person name="Bruggmann R."/>
            <person name="Wittwer M."/>
        </authorList>
    </citation>
    <scope>NUCLEOTIDE SEQUENCE [LARGE SCALE GENOMIC DNA]</scope>
    <source>
        <strain evidence="1 2">ATCC 30569</strain>
    </source>
</reference>
<evidence type="ECO:0000313" key="1">
    <source>
        <dbReference type="EMBL" id="KAG2383014.1"/>
    </source>
</evidence>
<dbReference type="AlphaFoldDB" id="A0AA88KIN5"/>
<accession>A0AA88KIN5</accession>
<organism evidence="1 2">
    <name type="scientific">Naegleria lovaniensis</name>
    <name type="common">Amoeba</name>
    <dbReference type="NCBI Taxonomy" id="51637"/>
    <lineage>
        <taxon>Eukaryota</taxon>
        <taxon>Discoba</taxon>
        <taxon>Heterolobosea</taxon>
        <taxon>Tetramitia</taxon>
        <taxon>Eutetramitia</taxon>
        <taxon>Vahlkampfiidae</taxon>
        <taxon>Naegleria</taxon>
    </lineage>
</organism>
<sequence>MFRLQNGLSKFSLRNGMNHEKLFCYNANSFIARSFSNQVNRISHENNKIFIENPSNTPESFSNKTTCELQSVIHFTQSVPDIEIYENSKRCRIYSIQPLSTNPNLENQYLHFSIKVLPNYGVMMDGIISSSATEHSLPYLNFDGEGIRFQPFYLSNANEKNKRLEGKGLFERGLHFAGYVTPTNVRCVCVCDQCQLSFSLSHYHTGFANLDYFYSNDGKTTLFVDKGQLGRSHEEMDHMLQISGYGEYKYYNPLRCPHCSVPFIDFEKFKHLKEQEYYGNYHLNTNAKFFKNF</sequence>
<protein>
    <submittedName>
        <fullName evidence="1">Uncharacterized protein</fullName>
    </submittedName>
</protein>
<proteinExistence type="predicted"/>
<keyword evidence="2" id="KW-1185">Reference proteome</keyword>